<evidence type="ECO:0000259" key="3">
    <source>
        <dbReference type="SMART" id="SM00884"/>
    </source>
</evidence>
<dbReference type="EMBL" id="HBIB01007667">
    <property type="protein sequence ID" value="CAE0242598.1"/>
    <property type="molecule type" value="Transcribed_RNA"/>
</dbReference>
<reference evidence="4" key="1">
    <citation type="submission" date="2021-01" db="EMBL/GenBank/DDBJ databases">
        <authorList>
            <person name="Corre E."/>
            <person name="Pelletier E."/>
            <person name="Niang G."/>
            <person name="Scheremetjew M."/>
            <person name="Finn R."/>
            <person name="Kale V."/>
            <person name="Holt S."/>
            <person name="Cochrane G."/>
            <person name="Meng A."/>
            <person name="Brown T."/>
            <person name="Cohen L."/>
        </authorList>
    </citation>
    <scope>NUCLEOTIDE SEQUENCE</scope>
    <source>
        <strain evidence="4">NIES-2562</strain>
    </source>
</reference>
<dbReference type="FunFam" id="1.10.10.10:FF:000014">
    <property type="entry name" value="Cullin 1"/>
    <property type="match status" value="1"/>
</dbReference>
<protein>
    <recommendedName>
        <fullName evidence="3">Cullin neddylation domain-containing protein</fullName>
    </recommendedName>
</protein>
<accession>A0A7S3D0B3</accession>
<name>A0A7S3D0B3_9EUKA</name>
<dbReference type="InterPro" id="IPR036390">
    <property type="entry name" value="WH_DNA-bd_sf"/>
</dbReference>
<evidence type="ECO:0000313" key="4">
    <source>
        <dbReference type="EMBL" id="CAE0242598.1"/>
    </source>
</evidence>
<evidence type="ECO:0000256" key="2">
    <source>
        <dbReference type="ARBA" id="ARBA00022843"/>
    </source>
</evidence>
<gene>
    <name evidence="4" type="ORF">PBIL07802_LOCUS4763</name>
</gene>
<proteinExistence type="predicted"/>
<dbReference type="SMART" id="SM00884">
    <property type="entry name" value="Cullin_Nedd8"/>
    <property type="match status" value="1"/>
</dbReference>
<dbReference type="InterPro" id="IPR045093">
    <property type="entry name" value="Cullin"/>
</dbReference>
<dbReference type="Pfam" id="PF10557">
    <property type="entry name" value="Cullin_Nedd8"/>
    <property type="match status" value="1"/>
</dbReference>
<organism evidence="4">
    <name type="scientific">Palpitomonas bilix</name>
    <dbReference type="NCBI Taxonomy" id="652834"/>
    <lineage>
        <taxon>Eukaryota</taxon>
        <taxon>Eukaryota incertae sedis</taxon>
    </lineage>
</organism>
<keyword evidence="1" id="KW-1017">Isopeptide bond</keyword>
<dbReference type="InterPro" id="IPR036388">
    <property type="entry name" value="WH-like_DNA-bd_sf"/>
</dbReference>
<dbReference type="Gene3D" id="1.10.10.10">
    <property type="entry name" value="Winged helix-like DNA-binding domain superfamily/Winged helix DNA-binding domain"/>
    <property type="match status" value="1"/>
</dbReference>
<keyword evidence="2" id="KW-0832">Ubl conjugation</keyword>
<dbReference type="InterPro" id="IPR019559">
    <property type="entry name" value="Cullin_neddylation_domain"/>
</dbReference>
<dbReference type="PANTHER" id="PTHR11932">
    <property type="entry name" value="CULLIN"/>
    <property type="match status" value="1"/>
</dbReference>
<evidence type="ECO:0000256" key="1">
    <source>
        <dbReference type="ARBA" id="ARBA00022499"/>
    </source>
</evidence>
<sequence length="115" mass="13394">MGWTEGVDLSTLTVLHRMRRFRVPTARKRISKDERNQAEETVENERKFATDAAIVRVMKARKTCSLQELIGEVSSQLMSLFRADTRSVKRRIEDLVAREFLERDSKDSSLFNYLA</sequence>
<dbReference type="SUPFAM" id="SSF46785">
    <property type="entry name" value="Winged helix' DNA-binding domain"/>
    <property type="match status" value="1"/>
</dbReference>
<feature type="domain" description="Cullin neddylation" evidence="3">
    <location>
        <begin position="42"/>
        <end position="109"/>
    </location>
</feature>
<dbReference type="AlphaFoldDB" id="A0A7S3D0B3"/>